<dbReference type="SUPFAM" id="SSF111369">
    <property type="entry name" value="HlyD-like secretion proteins"/>
    <property type="match status" value="1"/>
</dbReference>
<accession>A0A420E6E3</accession>
<dbReference type="PANTHER" id="PTHR30438:SF1">
    <property type="entry name" value="36 KDA ANTIGEN"/>
    <property type="match status" value="1"/>
</dbReference>
<comment type="caution">
    <text evidence="2">The sequence shown here is derived from an EMBL/GenBank/DDBJ whole genome shotgun (WGS) entry which is preliminary data.</text>
</comment>
<dbReference type="Gene3D" id="2.40.50.100">
    <property type="match status" value="1"/>
</dbReference>
<keyword evidence="3" id="KW-1185">Reference proteome</keyword>
<dbReference type="PANTHER" id="PTHR30438">
    <property type="entry name" value="36 KDA ANTIGEN-RELATED"/>
    <property type="match status" value="1"/>
</dbReference>
<dbReference type="EMBL" id="RAQO01000013">
    <property type="protein sequence ID" value="RKF12809.1"/>
    <property type="molecule type" value="Genomic_DNA"/>
</dbReference>
<dbReference type="Proteomes" id="UP000286482">
    <property type="component" value="Unassembled WGS sequence"/>
</dbReference>
<dbReference type="Gene3D" id="2.40.30.170">
    <property type="match status" value="1"/>
</dbReference>
<evidence type="ECO:0000313" key="3">
    <source>
        <dbReference type="Proteomes" id="UP000286482"/>
    </source>
</evidence>
<dbReference type="AlphaFoldDB" id="A0A420E6E3"/>
<reference evidence="2 3" key="1">
    <citation type="submission" date="2018-09" db="EMBL/GenBank/DDBJ databases">
        <authorList>
            <person name="Wang Z."/>
        </authorList>
    </citation>
    <scope>NUCLEOTIDE SEQUENCE [LARGE SCALE GENOMIC DNA]</scope>
    <source>
        <strain evidence="2 3">ALS 81</strain>
    </source>
</reference>
<dbReference type="Pfam" id="PF25954">
    <property type="entry name" value="Beta-barrel_RND_2"/>
    <property type="match status" value="1"/>
</dbReference>
<evidence type="ECO:0000259" key="1">
    <source>
        <dbReference type="Pfam" id="PF25954"/>
    </source>
</evidence>
<name>A0A420E6E3_9ALTE</name>
<feature type="domain" description="CusB-like beta-barrel" evidence="1">
    <location>
        <begin position="241"/>
        <end position="282"/>
    </location>
</feature>
<evidence type="ECO:0000313" key="2">
    <source>
        <dbReference type="EMBL" id="RKF12809.1"/>
    </source>
</evidence>
<proteinExistence type="predicted"/>
<sequence>MRKFNSFIPLLPLLAIAAWVAWSFWQAYQPTPIYLQGQIEAQQYSVSSKVAGRLDQVLVTKGQQVEVGELIFSITSPELDAKLVQAQAGQAAASALSDEAENGARSQDIAAAKDQWQKAVAGANLARTTYRRVDNLYKDGVVSQQKRDEAYTQWQASKFTQNSALQMYELAQEGARDETKRAASQQAKAAAGAVAEVEAYAADTKVDARHRGEVSQILLQSGELAPQGFPVVTLTDMEDAWLTLNVREDRLSQFQVGQEFEATLPAFGEQSFRFKVSHVAVMGDFATWRATSSDTGFDLRTFEVEAKPMQEIENLRVGMSAYVLLDELKDQQ</sequence>
<dbReference type="RefSeq" id="WP_120356816.1">
    <property type="nucleotide sequence ID" value="NZ_RAQO01000013.1"/>
</dbReference>
<dbReference type="OrthoDB" id="9793801at2"/>
<gene>
    <name evidence="2" type="ORF">DBZ36_20315</name>
</gene>
<protein>
    <submittedName>
        <fullName evidence="2">HlyD family efflux transporter periplasmic adaptor subunit</fullName>
    </submittedName>
</protein>
<dbReference type="InterPro" id="IPR058792">
    <property type="entry name" value="Beta-barrel_RND_2"/>
</dbReference>
<organism evidence="2 3">
    <name type="scientific">Alginatibacterium sediminis</name>
    <dbReference type="NCBI Taxonomy" id="2164068"/>
    <lineage>
        <taxon>Bacteria</taxon>
        <taxon>Pseudomonadati</taxon>
        <taxon>Pseudomonadota</taxon>
        <taxon>Gammaproteobacteria</taxon>
        <taxon>Alteromonadales</taxon>
        <taxon>Alteromonadaceae</taxon>
        <taxon>Alginatibacterium</taxon>
    </lineage>
</organism>